<dbReference type="InterPro" id="IPR050194">
    <property type="entry name" value="Glycosyltransferase_grp1"/>
</dbReference>
<evidence type="ECO:0000313" key="2">
    <source>
        <dbReference type="Proteomes" id="UP000420635"/>
    </source>
</evidence>
<comment type="caution">
    <text evidence="1">The sequence shown here is derived from an EMBL/GenBank/DDBJ whole genome shotgun (WGS) entry which is preliminary data.</text>
</comment>
<dbReference type="EMBL" id="VZBQ01000059">
    <property type="protein sequence ID" value="MQN89355.1"/>
    <property type="molecule type" value="Genomic_DNA"/>
</dbReference>
<dbReference type="SUPFAM" id="SSF53756">
    <property type="entry name" value="UDP-Glycosyltransferase/glycogen phosphorylase"/>
    <property type="match status" value="1"/>
</dbReference>
<dbReference type="AlphaFoldDB" id="A0A646HH02"/>
<accession>A0A646HH02</accession>
<dbReference type="PANTHER" id="PTHR45947">
    <property type="entry name" value="SULFOQUINOVOSYL TRANSFERASE SQD2"/>
    <property type="match status" value="1"/>
</dbReference>
<reference evidence="2" key="1">
    <citation type="submission" date="2019-09" db="EMBL/GenBank/DDBJ databases">
        <title>Distinct polysaccharide growth profiles of human intestinal Prevotella copri isolates.</title>
        <authorList>
            <person name="Fehlner-Peach H."/>
            <person name="Magnabosco C."/>
            <person name="Raghavan V."/>
            <person name="Scher J.U."/>
            <person name="Tett A."/>
            <person name="Cox L.M."/>
            <person name="Gottsegen C."/>
            <person name="Watters A."/>
            <person name="Wiltshire- Gordon J.D."/>
            <person name="Segata N."/>
            <person name="Bonneau R."/>
            <person name="Littman D.R."/>
        </authorList>
    </citation>
    <scope>NUCLEOTIDE SEQUENCE [LARGE SCALE GENOMIC DNA]</scope>
    <source>
        <strain evidence="2">iP54</strain>
    </source>
</reference>
<evidence type="ECO:0000313" key="1">
    <source>
        <dbReference type="EMBL" id="MQN89355.1"/>
    </source>
</evidence>
<organism evidence="1 2">
    <name type="scientific">Segatella copri</name>
    <dbReference type="NCBI Taxonomy" id="165179"/>
    <lineage>
        <taxon>Bacteria</taxon>
        <taxon>Pseudomonadati</taxon>
        <taxon>Bacteroidota</taxon>
        <taxon>Bacteroidia</taxon>
        <taxon>Bacteroidales</taxon>
        <taxon>Prevotellaceae</taxon>
        <taxon>Segatella</taxon>
    </lineage>
</organism>
<dbReference type="Pfam" id="PF00534">
    <property type="entry name" value="Glycos_transf_1"/>
    <property type="match status" value="1"/>
</dbReference>
<gene>
    <name evidence="1" type="ORF">F7D59_05670</name>
</gene>
<dbReference type="PANTHER" id="PTHR45947:SF3">
    <property type="entry name" value="SULFOQUINOVOSYL TRANSFERASE SQD2"/>
    <property type="match status" value="1"/>
</dbReference>
<dbReference type="GO" id="GO:0016757">
    <property type="term" value="F:glycosyltransferase activity"/>
    <property type="evidence" value="ECO:0007669"/>
    <property type="project" value="InterPro"/>
</dbReference>
<name>A0A646HH02_9BACT</name>
<proteinExistence type="predicted"/>
<dbReference type="InterPro" id="IPR001296">
    <property type="entry name" value="Glyco_trans_1"/>
</dbReference>
<sequence length="470" mass="53831">MFSNYETMKILIYNWAPLDLNIGGGVAVYVKNILDYLSKTADNDHIDVVFLSAGYYYDNSKKTYIRKDKNYKGYSVYTIINSPVIAPNGFPEKLYSHILDEEVLVKVIRNFVKETGPYDAIHFNSLEGLSPQVLSLKADFPNTIFVHSMHDYGVFCPRVQFWTKENENCVRNKDLHLCSKCMAEFQVLPVNILKRLRPSDCSNNRISLGIRMLRKFLVKTKIMTFINPAQEVTYKKYRKACIDNINNYVDKELVVSKRVGDIAKMYGVNPNIIKVSYIGTKVADTALGYNRNSPYSEALTLLYMGYMSKMKGFYFYLSILDELDDEVASRIDLKFATKISDVNAYKHILSLKSKFHDIVFYDGYTHSDFPKIMENVNLGIVPPLWEDNLPQVTMEMIANGIPVITSNNGGAHELNTHPDFVFISKSDCINKINKIANDRKLLEDYWNHSVPLTTMEQHVGQLIDVYSGQS</sequence>
<dbReference type="Gene3D" id="3.40.50.2000">
    <property type="entry name" value="Glycogen Phosphorylase B"/>
    <property type="match status" value="1"/>
</dbReference>
<protein>
    <submittedName>
        <fullName evidence="1">Glycosyltransferase family 4 protein</fullName>
    </submittedName>
</protein>
<dbReference type="Proteomes" id="UP000420635">
    <property type="component" value="Unassembled WGS sequence"/>
</dbReference>